<dbReference type="EMBL" id="BAAATZ010000020">
    <property type="protein sequence ID" value="GAA2731578.1"/>
    <property type="molecule type" value="Genomic_DNA"/>
</dbReference>
<comment type="caution">
    <text evidence="1">The sequence shown here is derived from an EMBL/GenBank/DDBJ whole genome shotgun (WGS) entry which is preliminary data.</text>
</comment>
<evidence type="ECO:0008006" key="3">
    <source>
        <dbReference type="Google" id="ProtNLM"/>
    </source>
</evidence>
<gene>
    <name evidence="1" type="ORF">GCM10010439_47350</name>
</gene>
<evidence type="ECO:0000313" key="1">
    <source>
        <dbReference type="EMBL" id="GAA2731578.1"/>
    </source>
</evidence>
<accession>A0ABN3UF84</accession>
<evidence type="ECO:0000313" key="2">
    <source>
        <dbReference type="Proteomes" id="UP001501842"/>
    </source>
</evidence>
<organism evidence="1 2">
    <name type="scientific">Actinocorallia aurantiaca</name>
    <dbReference type="NCBI Taxonomy" id="46204"/>
    <lineage>
        <taxon>Bacteria</taxon>
        <taxon>Bacillati</taxon>
        <taxon>Actinomycetota</taxon>
        <taxon>Actinomycetes</taxon>
        <taxon>Streptosporangiales</taxon>
        <taxon>Thermomonosporaceae</taxon>
        <taxon>Actinocorallia</taxon>
    </lineage>
</organism>
<sequence length="235" mass="25631">MDKMATAAESAGTEGRPAATRTQHAIRLLALLDGCGASTADGDPPRTVKAVRSELRLQAMDFWLRNPDYLADELVSMVEAGTADPSYLIMARSLLDDPEPDLRWYPMPRWFFGAYEQLDDAFSLLETYGLATLRRTGQPGKKSKRNQFFLTQHGAAAVAELAKDPTLGWYHQQVKLVALVAADDGGQALKDRQYRQAAYAGTELGVDIAPIASRVRERLDALSAAAPESAAGYVE</sequence>
<dbReference type="Proteomes" id="UP001501842">
    <property type="component" value="Unassembled WGS sequence"/>
</dbReference>
<proteinExistence type="predicted"/>
<protein>
    <recommendedName>
        <fullName evidence="3">Golgi phosphoprotein 3 GPP34</fullName>
    </recommendedName>
</protein>
<keyword evidence="2" id="KW-1185">Reference proteome</keyword>
<name>A0ABN3UF84_9ACTN</name>
<reference evidence="1 2" key="1">
    <citation type="journal article" date="2019" name="Int. J. Syst. Evol. Microbiol.">
        <title>The Global Catalogue of Microorganisms (GCM) 10K type strain sequencing project: providing services to taxonomists for standard genome sequencing and annotation.</title>
        <authorList>
            <consortium name="The Broad Institute Genomics Platform"/>
            <consortium name="The Broad Institute Genome Sequencing Center for Infectious Disease"/>
            <person name="Wu L."/>
            <person name="Ma J."/>
        </authorList>
    </citation>
    <scope>NUCLEOTIDE SEQUENCE [LARGE SCALE GENOMIC DNA]</scope>
    <source>
        <strain evidence="1 2">JCM 8201</strain>
    </source>
</reference>